<dbReference type="OrthoDB" id="9785953at2"/>
<comment type="similarity">
    <text evidence="1 3">Belongs to the TPP enzyme family.</text>
</comment>
<comment type="caution">
    <text evidence="7">The sequence shown here is derived from an EMBL/GenBank/DDBJ whole genome shotgun (WGS) entry which is preliminary data.</text>
</comment>
<dbReference type="GO" id="GO:0005948">
    <property type="term" value="C:acetolactate synthase complex"/>
    <property type="evidence" value="ECO:0007669"/>
    <property type="project" value="TreeGrafter"/>
</dbReference>
<dbReference type="GO" id="GO:0000287">
    <property type="term" value="F:magnesium ion binding"/>
    <property type="evidence" value="ECO:0007669"/>
    <property type="project" value="InterPro"/>
</dbReference>
<dbReference type="PANTHER" id="PTHR18968:SF129">
    <property type="entry name" value="ACETOLACTATE SYNTHASE"/>
    <property type="match status" value="1"/>
</dbReference>
<evidence type="ECO:0000313" key="8">
    <source>
        <dbReference type="Proteomes" id="UP000268615"/>
    </source>
</evidence>
<keyword evidence="8" id="KW-1185">Reference proteome</keyword>
<dbReference type="Pfam" id="PF00205">
    <property type="entry name" value="TPP_enzyme_M"/>
    <property type="match status" value="1"/>
</dbReference>
<dbReference type="InterPro" id="IPR012001">
    <property type="entry name" value="Thiamin_PyroP_enz_TPP-bd_dom"/>
</dbReference>
<dbReference type="InterPro" id="IPR012000">
    <property type="entry name" value="Thiamin_PyroP_enz_cen_dom"/>
</dbReference>
<dbReference type="GO" id="GO:0009097">
    <property type="term" value="P:isoleucine biosynthetic process"/>
    <property type="evidence" value="ECO:0007669"/>
    <property type="project" value="TreeGrafter"/>
</dbReference>
<evidence type="ECO:0000259" key="6">
    <source>
        <dbReference type="Pfam" id="PF02776"/>
    </source>
</evidence>
<dbReference type="EMBL" id="RPOH01000087">
    <property type="protein sequence ID" value="RPH21596.1"/>
    <property type="molecule type" value="Genomic_DNA"/>
</dbReference>
<evidence type="ECO:0000256" key="3">
    <source>
        <dbReference type="RuleBase" id="RU362132"/>
    </source>
</evidence>
<evidence type="ECO:0000256" key="1">
    <source>
        <dbReference type="ARBA" id="ARBA00007812"/>
    </source>
</evidence>
<dbReference type="Pfam" id="PF02776">
    <property type="entry name" value="TPP_enzyme_N"/>
    <property type="match status" value="1"/>
</dbReference>
<keyword evidence="2 3" id="KW-0786">Thiamine pyrophosphate</keyword>
<dbReference type="CDD" id="cd07035">
    <property type="entry name" value="TPP_PYR_POX_like"/>
    <property type="match status" value="1"/>
</dbReference>
<dbReference type="Gene3D" id="3.40.50.970">
    <property type="match status" value="2"/>
</dbReference>
<dbReference type="RefSeq" id="WP_124025440.1">
    <property type="nucleotide sequence ID" value="NZ_RPOH01000087.1"/>
</dbReference>
<proteinExistence type="inferred from homology"/>
<organism evidence="7 8">
    <name type="scientific">Buttiauxella warmboldiae</name>
    <dbReference type="NCBI Taxonomy" id="82993"/>
    <lineage>
        <taxon>Bacteria</taxon>
        <taxon>Pseudomonadati</taxon>
        <taxon>Pseudomonadota</taxon>
        <taxon>Gammaproteobacteria</taxon>
        <taxon>Enterobacterales</taxon>
        <taxon>Enterobacteriaceae</taxon>
        <taxon>Buttiauxella</taxon>
    </lineage>
</organism>
<dbReference type="SUPFAM" id="SSF52518">
    <property type="entry name" value="Thiamin diphosphate-binding fold (THDP-binding)"/>
    <property type="match status" value="2"/>
</dbReference>
<dbReference type="SUPFAM" id="SSF52467">
    <property type="entry name" value="DHS-like NAD/FAD-binding domain"/>
    <property type="match status" value="1"/>
</dbReference>
<gene>
    <name evidence="7" type="ORF">EHN07_18205</name>
</gene>
<feature type="domain" description="Thiamine pyrophosphate enzyme TPP-binding" evidence="5">
    <location>
        <begin position="377"/>
        <end position="523"/>
    </location>
</feature>
<dbReference type="GO" id="GO:0003984">
    <property type="term" value="F:acetolactate synthase activity"/>
    <property type="evidence" value="ECO:0007669"/>
    <property type="project" value="TreeGrafter"/>
</dbReference>
<dbReference type="CDD" id="cd02010">
    <property type="entry name" value="TPP_ALS"/>
    <property type="match status" value="1"/>
</dbReference>
<dbReference type="InterPro" id="IPR045229">
    <property type="entry name" value="TPP_enz"/>
</dbReference>
<dbReference type="InterPro" id="IPR011766">
    <property type="entry name" value="TPP_enzyme_TPP-bd"/>
</dbReference>
<dbReference type="GO" id="GO:0009099">
    <property type="term" value="P:L-valine biosynthetic process"/>
    <property type="evidence" value="ECO:0007669"/>
    <property type="project" value="TreeGrafter"/>
</dbReference>
<feature type="domain" description="Thiamine pyrophosphate enzyme N-terminal TPP-binding" evidence="6">
    <location>
        <begin position="3"/>
        <end position="116"/>
    </location>
</feature>
<evidence type="ECO:0000259" key="4">
    <source>
        <dbReference type="Pfam" id="PF00205"/>
    </source>
</evidence>
<accession>A0A3N5E0A7</accession>
<dbReference type="GO" id="GO:0030976">
    <property type="term" value="F:thiamine pyrophosphate binding"/>
    <property type="evidence" value="ECO:0007669"/>
    <property type="project" value="InterPro"/>
</dbReference>
<dbReference type="AlphaFoldDB" id="A0A3N5E0A7"/>
<protein>
    <submittedName>
        <fullName evidence="7">Acetolactate synthase large subunit</fullName>
    </submittedName>
</protein>
<evidence type="ECO:0000256" key="2">
    <source>
        <dbReference type="ARBA" id="ARBA00023052"/>
    </source>
</evidence>
<evidence type="ECO:0000313" key="7">
    <source>
        <dbReference type="EMBL" id="RPH21596.1"/>
    </source>
</evidence>
<dbReference type="Gene3D" id="3.40.50.1220">
    <property type="entry name" value="TPP-binding domain"/>
    <property type="match status" value="1"/>
</dbReference>
<feature type="domain" description="Thiamine pyrophosphate enzyme central" evidence="4">
    <location>
        <begin position="188"/>
        <end position="321"/>
    </location>
</feature>
<dbReference type="NCBIfam" id="NF006187">
    <property type="entry name" value="PRK08322.1"/>
    <property type="match status" value="1"/>
</dbReference>
<name>A0A3N5E0A7_9ENTR</name>
<reference evidence="7 8" key="1">
    <citation type="submission" date="2018-11" db="EMBL/GenBank/DDBJ databases">
        <title>Draft genome sequence of Buttiauxella warmboldiae CCUG 35512.</title>
        <authorList>
            <person name="Salva-Serra F."/>
            <person name="Marathe N."/>
            <person name="Moore E."/>
            <person name="Svensson L."/>
            <person name="Engstrom-Jakobsson H."/>
        </authorList>
    </citation>
    <scope>NUCLEOTIDE SEQUENCE [LARGE SCALE GENOMIC DNA]</scope>
    <source>
        <strain evidence="7 8">CCUG 35512</strain>
    </source>
</reference>
<dbReference type="FunFam" id="3.40.50.970:FF:000007">
    <property type="entry name" value="Acetolactate synthase"/>
    <property type="match status" value="1"/>
</dbReference>
<evidence type="ECO:0000259" key="5">
    <source>
        <dbReference type="Pfam" id="PF02775"/>
    </source>
</evidence>
<dbReference type="GO" id="GO:0050660">
    <property type="term" value="F:flavin adenine dinucleotide binding"/>
    <property type="evidence" value="ECO:0007669"/>
    <property type="project" value="TreeGrafter"/>
</dbReference>
<dbReference type="Pfam" id="PF02775">
    <property type="entry name" value="TPP_enzyme_C"/>
    <property type="match status" value="1"/>
</dbReference>
<dbReference type="Proteomes" id="UP000268615">
    <property type="component" value="Unassembled WGS sequence"/>
</dbReference>
<dbReference type="InterPro" id="IPR029061">
    <property type="entry name" value="THDP-binding"/>
</dbReference>
<dbReference type="InterPro" id="IPR029035">
    <property type="entry name" value="DHS-like_NAD/FAD-binding_dom"/>
</dbReference>
<sequence length="552" mass="60113">MTKGSDLLVAALENEGVDQIFGIPGEENLDVMESLRKSSIQLVLTRHEQAAAFMAATYGRLTGKPGVCLTTLGPGALNLSTGAAYALLGGIPMVMITGQKGILSSRQARFQVVDVVASMKPLTKLTRQIVSPQIIPTMVREAFRIAQEERPGPVHLELPEDIAAEECEPIGLVTPNKLELPIASDAALDHAASLITAAQRPLLMFGAAASRPRSTSDISHFVVRTGIPFFTTQMGKGTVSGGTDLYMGTAALSEKDYVHEAIEQADLIITIGHDTIEKPPFIMGKSGPNVVHIGYQPATVEQVYFPQSEVIGDIGPSLKALADRLEGKLPNAQALLHLRARILERVTVREEEDRFTPQRLVHDIREVMPQDGILALDNGMYKIWFARNYRTRVANTLLLDNALATMGAGLPSAIVASMLYPKRRVMAICGDGGFMMNSQELETAVRLKLNLVILVIEDNAYGMIRWKQAVEKFPDFGMTFGNPDFVKYAQSYGAKGIRVNDIAQFKQSLEDAFSAGGVCLVNVPVDYSENERVLVKELRERLPTILEDGDGA</sequence>
<dbReference type="PANTHER" id="PTHR18968">
    <property type="entry name" value="THIAMINE PYROPHOSPHATE ENZYMES"/>
    <property type="match status" value="1"/>
</dbReference>